<keyword evidence="1" id="KW-0547">Nucleotide-binding</keyword>
<dbReference type="AlphaFoldDB" id="A0A9N9SNG7"/>
<dbReference type="GO" id="GO:0030983">
    <property type="term" value="F:mismatched DNA binding"/>
    <property type="evidence" value="ECO:0007669"/>
    <property type="project" value="InterPro"/>
</dbReference>
<reference evidence="5" key="1">
    <citation type="submission" date="2022-01" db="EMBL/GenBank/DDBJ databases">
        <authorList>
            <person name="King R."/>
        </authorList>
    </citation>
    <scope>NUCLEOTIDE SEQUENCE</scope>
</reference>
<dbReference type="OrthoDB" id="295033at2759"/>
<evidence type="ECO:0000256" key="1">
    <source>
        <dbReference type="ARBA" id="ARBA00022741"/>
    </source>
</evidence>
<dbReference type="Gene3D" id="3.40.50.300">
    <property type="entry name" value="P-loop containing nucleotide triphosphate hydrolases"/>
    <property type="match status" value="1"/>
</dbReference>
<gene>
    <name evidence="5" type="ORF">PHAECO_LOCUS10647</name>
</gene>
<evidence type="ECO:0000259" key="4">
    <source>
        <dbReference type="Pfam" id="PF00488"/>
    </source>
</evidence>
<accession>A0A9N9SNG7</accession>
<dbReference type="GO" id="GO:0006298">
    <property type="term" value="P:mismatch repair"/>
    <property type="evidence" value="ECO:0007669"/>
    <property type="project" value="InterPro"/>
</dbReference>
<evidence type="ECO:0000313" key="5">
    <source>
        <dbReference type="EMBL" id="CAG9823751.1"/>
    </source>
</evidence>
<dbReference type="Pfam" id="PF00488">
    <property type="entry name" value="MutS_V"/>
    <property type="match status" value="1"/>
</dbReference>
<keyword evidence="3" id="KW-0238">DNA-binding</keyword>
<dbReference type="InterPro" id="IPR027417">
    <property type="entry name" value="P-loop_NTPase"/>
</dbReference>
<feature type="domain" description="DNA mismatch repair proteins mutS family" evidence="4">
    <location>
        <begin position="3"/>
        <end position="63"/>
    </location>
</feature>
<name>A0A9N9SNG7_PHACE</name>
<dbReference type="PANTHER" id="PTHR11361">
    <property type="entry name" value="DNA MISMATCH REPAIR PROTEIN MUTS FAMILY MEMBER"/>
    <property type="match status" value="1"/>
</dbReference>
<keyword evidence="6" id="KW-1185">Reference proteome</keyword>
<dbReference type="Proteomes" id="UP001153737">
    <property type="component" value="Chromosome 7"/>
</dbReference>
<dbReference type="SUPFAM" id="SSF52540">
    <property type="entry name" value="P-loop containing nucleoside triphosphate hydrolases"/>
    <property type="match status" value="1"/>
</dbReference>
<sequence>MAEVYDKVGNLHVTAVTTEDTVTPLYSVREGECDKSYGIHCARMVGFPNDVIEDALKYQRKLEHHSGMKLINDFEHDVKRKIVEEGEICVKETIKKVKSMDINSLSDDDLFRKLQEMKSELEKKDNLFVRGLLSN</sequence>
<evidence type="ECO:0000313" key="6">
    <source>
        <dbReference type="Proteomes" id="UP001153737"/>
    </source>
</evidence>
<proteinExistence type="predicted"/>
<dbReference type="GO" id="GO:0032301">
    <property type="term" value="C:MutSalpha complex"/>
    <property type="evidence" value="ECO:0007669"/>
    <property type="project" value="TreeGrafter"/>
</dbReference>
<dbReference type="InterPro" id="IPR000432">
    <property type="entry name" value="DNA_mismatch_repair_MutS_C"/>
</dbReference>
<dbReference type="GO" id="GO:0005524">
    <property type="term" value="F:ATP binding"/>
    <property type="evidence" value="ECO:0007669"/>
    <property type="project" value="UniProtKB-KW"/>
</dbReference>
<evidence type="ECO:0000256" key="2">
    <source>
        <dbReference type="ARBA" id="ARBA00022840"/>
    </source>
</evidence>
<reference evidence="5" key="2">
    <citation type="submission" date="2022-10" db="EMBL/GenBank/DDBJ databases">
        <authorList>
            <consortium name="ENA_rothamsted_submissions"/>
            <consortium name="culmorum"/>
            <person name="King R."/>
        </authorList>
    </citation>
    <scope>NUCLEOTIDE SEQUENCE</scope>
</reference>
<dbReference type="PANTHER" id="PTHR11361:SF35">
    <property type="entry name" value="DNA MISMATCH REPAIR PROTEIN MSH2"/>
    <property type="match status" value="1"/>
</dbReference>
<evidence type="ECO:0000256" key="3">
    <source>
        <dbReference type="ARBA" id="ARBA00023125"/>
    </source>
</evidence>
<organism evidence="5 6">
    <name type="scientific">Phaedon cochleariae</name>
    <name type="common">Mustard beetle</name>
    <dbReference type="NCBI Taxonomy" id="80249"/>
    <lineage>
        <taxon>Eukaryota</taxon>
        <taxon>Metazoa</taxon>
        <taxon>Ecdysozoa</taxon>
        <taxon>Arthropoda</taxon>
        <taxon>Hexapoda</taxon>
        <taxon>Insecta</taxon>
        <taxon>Pterygota</taxon>
        <taxon>Neoptera</taxon>
        <taxon>Endopterygota</taxon>
        <taxon>Coleoptera</taxon>
        <taxon>Polyphaga</taxon>
        <taxon>Cucujiformia</taxon>
        <taxon>Chrysomeloidea</taxon>
        <taxon>Chrysomelidae</taxon>
        <taxon>Chrysomelinae</taxon>
        <taxon>Chrysomelini</taxon>
        <taxon>Phaedon</taxon>
    </lineage>
</organism>
<dbReference type="GO" id="GO:0006312">
    <property type="term" value="P:mitotic recombination"/>
    <property type="evidence" value="ECO:0007669"/>
    <property type="project" value="TreeGrafter"/>
</dbReference>
<dbReference type="EMBL" id="OU896713">
    <property type="protein sequence ID" value="CAG9823751.1"/>
    <property type="molecule type" value="Genomic_DNA"/>
</dbReference>
<dbReference type="GO" id="GO:0140664">
    <property type="term" value="F:ATP-dependent DNA damage sensor activity"/>
    <property type="evidence" value="ECO:0007669"/>
    <property type="project" value="InterPro"/>
</dbReference>
<keyword evidence="2" id="KW-0067">ATP-binding</keyword>
<dbReference type="InterPro" id="IPR045076">
    <property type="entry name" value="MutS"/>
</dbReference>
<protein>
    <recommendedName>
        <fullName evidence="4">DNA mismatch repair proteins mutS family domain-containing protein</fullName>
    </recommendedName>
</protein>